<sequence>MEQYQYEPLSTSGKQVRFVVLHPRVPSRPEEIRVSIFENPLEAERRVIPSFMALSYVWGDTDKRRDLTVVDLGEDAGAHNLTSPKRLSVTANLAEALTYLPWRENHTILWVDAICINQEDMDERAEQVKLMAEIYTSAERVLAWLGPPTHDSDLAMKLLQRIGDSLDVDWTSLEIRAKESQWTRESGLASMYFSLLLDLSFQLPWDGAESQALENLFNRPWFERLWIRQEITLGSEQAALICGSSSIHWSGFRKAALFLHKKAKDPSHPRFEHWRERTALVADICIHGRTWLGQLLRQMQRTECTDARDRVYGILGILPTVSAGVADRIWPDYRKPVERVYQELLVAEMVATDRADLLSECFMPKDSKDSSTPTPTWRPSWVPNWTVKRGWNLYMTQQCADGQSTVAAFCPNPGTLHIMGVLVATIVDVLEFPSLLIDMLEDKNDKLAEQPRQIPPVVALIKEIAEKLDLSDTAHYRPSPGCTVFEALCYALSGGGHLKDHLSEEMTNTFTPSMAQFKRLVKFALEFEDNAASARQPDADVKVDITLCANSMIHACRERALLVTREGYIGAGAVAAQPGDRIAVLPGCMRPLVLRPQKSLGNSTTTSDTEHDNNTYTVVGPCNAHGLNWGEALLGPLPDGMTFIWSPSGPDRDAGPAFRNNRTGEETVADPRIDWDLLETDSKELAFVQKAAAAGTISGPAKADNATYYKRPDVVYFSKKGVAFENLNLV</sequence>
<dbReference type="Pfam" id="PF26639">
    <property type="entry name" value="Het-6_barrel"/>
    <property type="match status" value="1"/>
</dbReference>
<dbReference type="EMBL" id="KZ613939">
    <property type="protein sequence ID" value="PMD46080.1"/>
    <property type="molecule type" value="Genomic_DNA"/>
</dbReference>
<evidence type="ECO:0000313" key="2">
    <source>
        <dbReference type="EMBL" id="PMD46080.1"/>
    </source>
</evidence>
<evidence type="ECO:0000259" key="1">
    <source>
        <dbReference type="Pfam" id="PF06985"/>
    </source>
</evidence>
<protein>
    <submittedName>
        <fullName evidence="2">HET-domain-containing protein</fullName>
    </submittedName>
</protein>
<name>A0A2J6S5N6_HYAVF</name>
<feature type="domain" description="Heterokaryon incompatibility" evidence="1">
    <location>
        <begin position="51"/>
        <end position="230"/>
    </location>
</feature>
<dbReference type="PANTHER" id="PTHR24148:SF64">
    <property type="entry name" value="HETEROKARYON INCOMPATIBILITY DOMAIN-CONTAINING PROTEIN"/>
    <property type="match status" value="1"/>
</dbReference>
<accession>A0A2J6S5N6</accession>
<organism evidence="2 3">
    <name type="scientific">Hyaloscypha variabilis (strain UAMH 11265 / GT02V1 / F)</name>
    <name type="common">Meliniomyces variabilis</name>
    <dbReference type="NCBI Taxonomy" id="1149755"/>
    <lineage>
        <taxon>Eukaryota</taxon>
        <taxon>Fungi</taxon>
        <taxon>Dikarya</taxon>
        <taxon>Ascomycota</taxon>
        <taxon>Pezizomycotina</taxon>
        <taxon>Leotiomycetes</taxon>
        <taxon>Helotiales</taxon>
        <taxon>Hyaloscyphaceae</taxon>
        <taxon>Hyaloscypha</taxon>
        <taxon>Hyaloscypha variabilis</taxon>
    </lineage>
</organism>
<evidence type="ECO:0000313" key="3">
    <source>
        <dbReference type="Proteomes" id="UP000235786"/>
    </source>
</evidence>
<dbReference type="STRING" id="1149755.A0A2J6S5N6"/>
<gene>
    <name evidence="2" type="ORF">L207DRAFT_628689</name>
</gene>
<reference evidence="2 3" key="1">
    <citation type="submission" date="2016-04" db="EMBL/GenBank/DDBJ databases">
        <title>A degradative enzymes factory behind the ericoid mycorrhizal symbiosis.</title>
        <authorList>
            <consortium name="DOE Joint Genome Institute"/>
            <person name="Martino E."/>
            <person name="Morin E."/>
            <person name="Grelet G."/>
            <person name="Kuo A."/>
            <person name="Kohler A."/>
            <person name="Daghino S."/>
            <person name="Barry K."/>
            <person name="Choi C."/>
            <person name="Cichocki N."/>
            <person name="Clum A."/>
            <person name="Copeland A."/>
            <person name="Hainaut M."/>
            <person name="Haridas S."/>
            <person name="Labutti K."/>
            <person name="Lindquist E."/>
            <person name="Lipzen A."/>
            <person name="Khouja H.-R."/>
            <person name="Murat C."/>
            <person name="Ohm R."/>
            <person name="Olson A."/>
            <person name="Spatafora J."/>
            <person name="Veneault-Fourrey C."/>
            <person name="Henrissat B."/>
            <person name="Grigoriev I."/>
            <person name="Martin F."/>
            <person name="Perotto S."/>
        </authorList>
    </citation>
    <scope>NUCLEOTIDE SEQUENCE [LARGE SCALE GENOMIC DNA]</scope>
    <source>
        <strain evidence="2 3">F</strain>
    </source>
</reference>
<dbReference type="Proteomes" id="UP000235786">
    <property type="component" value="Unassembled WGS sequence"/>
</dbReference>
<dbReference type="InterPro" id="IPR052895">
    <property type="entry name" value="HetReg/Transcr_Mod"/>
</dbReference>
<dbReference type="Pfam" id="PF06985">
    <property type="entry name" value="HET"/>
    <property type="match status" value="1"/>
</dbReference>
<dbReference type="PANTHER" id="PTHR24148">
    <property type="entry name" value="ANKYRIN REPEAT DOMAIN-CONTAINING PROTEIN 39 HOMOLOG-RELATED"/>
    <property type="match status" value="1"/>
</dbReference>
<proteinExistence type="predicted"/>
<keyword evidence="3" id="KW-1185">Reference proteome</keyword>
<dbReference type="OrthoDB" id="4850726at2759"/>
<dbReference type="AlphaFoldDB" id="A0A2J6S5N6"/>
<dbReference type="InterPro" id="IPR010730">
    <property type="entry name" value="HET"/>
</dbReference>